<keyword evidence="6" id="KW-0472">Membrane</keyword>
<comment type="caution">
    <text evidence="7">The sequence shown here is derived from an EMBL/GenBank/DDBJ whole genome shotgun (WGS) entry which is preliminary data.</text>
</comment>
<dbReference type="PANTHER" id="PTHR24305">
    <property type="entry name" value="CYTOCHROME P450"/>
    <property type="match status" value="1"/>
</dbReference>
<dbReference type="InterPro" id="IPR001128">
    <property type="entry name" value="Cyt_P450"/>
</dbReference>
<dbReference type="PROSITE" id="PS00086">
    <property type="entry name" value="CYTOCHROME_P450"/>
    <property type="match status" value="1"/>
</dbReference>
<protein>
    <recommendedName>
        <fullName evidence="9">Cytochrome P450</fullName>
    </recommendedName>
</protein>
<keyword evidence="3 4" id="KW-0408">Iron</keyword>
<dbReference type="PRINTS" id="PR00385">
    <property type="entry name" value="P450"/>
</dbReference>
<comment type="cofactor">
    <cofactor evidence="1 4">
        <name>heme</name>
        <dbReference type="ChEBI" id="CHEBI:30413"/>
    </cofactor>
</comment>
<comment type="similarity">
    <text evidence="5">Belongs to the cytochrome P450 family.</text>
</comment>
<dbReference type="PRINTS" id="PR00463">
    <property type="entry name" value="EP450I"/>
</dbReference>
<dbReference type="InterPro" id="IPR017972">
    <property type="entry name" value="Cyt_P450_CS"/>
</dbReference>
<evidence type="ECO:0000256" key="3">
    <source>
        <dbReference type="ARBA" id="ARBA00023004"/>
    </source>
</evidence>
<dbReference type="AlphaFoldDB" id="A0AAV9XBX9"/>
<keyword evidence="2 4" id="KW-0479">Metal-binding</keyword>
<dbReference type="PANTHER" id="PTHR24305:SF164">
    <property type="entry name" value="P450, PUTATIVE (EUROFUNG)-RELATED"/>
    <property type="match status" value="1"/>
</dbReference>
<evidence type="ECO:0000256" key="1">
    <source>
        <dbReference type="ARBA" id="ARBA00001971"/>
    </source>
</evidence>
<evidence type="ECO:0000256" key="4">
    <source>
        <dbReference type="PIRSR" id="PIRSR602401-1"/>
    </source>
</evidence>
<evidence type="ECO:0008006" key="9">
    <source>
        <dbReference type="Google" id="ProtNLM"/>
    </source>
</evidence>
<keyword evidence="4 5" id="KW-0349">Heme</keyword>
<keyword evidence="5" id="KW-0503">Monooxygenase</keyword>
<dbReference type="InterPro" id="IPR036396">
    <property type="entry name" value="Cyt_P450_sf"/>
</dbReference>
<dbReference type="InterPro" id="IPR002401">
    <property type="entry name" value="Cyt_P450_E_grp-I"/>
</dbReference>
<evidence type="ECO:0000313" key="8">
    <source>
        <dbReference type="Proteomes" id="UP001365542"/>
    </source>
</evidence>
<feature type="binding site" description="axial binding residue" evidence="4">
    <location>
        <position position="493"/>
    </location>
    <ligand>
        <name>heme</name>
        <dbReference type="ChEBI" id="CHEBI:30413"/>
    </ligand>
    <ligandPart>
        <name>Fe</name>
        <dbReference type="ChEBI" id="CHEBI:18248"/>
    </ligandPart>
</feature>
<proteinExistence type="inferred from homology"/>
<evidence type="ECO:0000256" key="5">
    <source>
        <dbReference type="RuleBase" id="RU000461"/>
    </source>
</evidence>
<dbReference type="GO" id="GO:0005506">
    <property type="term" value="F:iron ion binding"/>
    <property type="evidence" value="ECO:0007669"/>
    <property type="project" value="InterPro"/>
</dbReference>
<organism evidence="7 8">
    <name type="scientific">Orbilia ellipsospora</name>
    <dbReference type="NCBI Taxonomy" id="2528407"/>
    <lineage>
        <taxon>Eukaryota</taxon>
        <taxon>Fungi</taxon>
        <taxon>Dikarya</taxon>
        <taxon>Ascomycota</taxon>
        <taxon>Pezizomycotina</taxon>
        <taxon>Orbiliomycetes</taxon>
        <taxon>Orbiliales</taxon>
        <taxon>Orbiliaceae</taxon>
        <taxon>Orbilia</taxon>
    </lineage>
</organism>
<evidence type="ECO:0000256" key="6">
    <source>
        <dbReference type="SAM" id="Phobius"/>
    </source>
</evidence>
<dbReference type="Proteomes" id="UP001365542">
    <property type="component" value="Unassembled WGS sequence"/>
</dbReference>
<dbReference type="GO" id="GO:0016705">
    <property type="term" value="F:oxidoreductase activity, acting on paired donors, with incorporation or reduction of molecular oxygen"/>
    <property type="evidence" value="ECO:0007669"/>
    <property type="project" value="InterPro"/>
</dbReference>
<dbReference type="GO" id="GO:0020037">
    <property type="term" value="F:heme binding"/>
    <property type="evidence" value="ECO:0007669"/>
    <property type="project" value="InterPro"/>
</dbReference>
<evidence type="ECO:0000256" key="2">
    <source>
        <dbReference type="ARBA" id="ARBA00022723"/>
    </source>
</evidence>
<dbReference type="Pfam" id="PF00067">
    <property type="entry name" value="p450"/>
    <property type="match status" value="1"/>
</dbReference>
<dbReference type="Gene3D" id="1.10.630.10">
    <property type="entry name" value="Cytochrome P450"/>
    <property type="match status" value="1"/>
</dbReference>
<keyword evidence="8" id="KW-1185">Reference proteome</keyword>
<gene>
    <name evidence="7" type="ORF">TWF694_009795</name>
</gene>
<keyword evidence="6" id="KW-0812">Transmembrane</keyword>
<evidence type="ECO:0000313" key="7">
    <source>
        <dbReference type="EMBL" id="KAK6539585.1"/>
    </source>
</evidence>
<dbReference type="EMBL" id="JAVHJO010000006">
    <property type="protein sequence ID" value="KAK6539585.1"/>
    <property type="molecule type" value="Genomic_DNA"/>
</dbReference>
<sequence length="557" mass="63383">MPDTLSYFSILEKYPLYPLLTFLSFAVYCVGLVVYRLCLSPLSTIPGPKLAAATSWWILYHDYKNKRTDTITNLHRRYGPTVRIGPNEVSFTSATAVKDIYSGASRESGFPKGFLYALFTHYGKYNMFSSLTSEEHSWRRRMFASSYSLTNIINRESKHGHIWKTVGDYLNYIRKDGYRDGNTPSYAVDIYPANIYYACDNITGHIFGGELATKALGSRIDNAQSGQQRDALDDWYIPTRRELIYLWTDFNTPLRYFDNCEWIVHKIVNFVQQRRDPDVEYAGGTFIHHYAYTALLSSKTSPVTEPTVAEKLLSEKKSDRVPRDFDEFGAASETMDHILAGMDTTGDTLSFLLFLLSLPEHHAYQDVIRDNLPEMPPFGQPPSVATITQIMTNPYVNSAIKETLLIFPAIPVTLPRVVPSGGRVIDGFRLPEGTLASSSVYAVNQSLLPGFEKNISSSKWTPSRWLIESDADRDRVQELERRLWSFGSGGRGCIGKHLALVEMSLLLAAILSHFRLRQTDDCPIEIKHSNWTARRSFRDLAYMDEFNGIIRFEAFKE</sequence>
<dbReference type="InterPro" id="IPR050121">
    <property type="entry name" value="Cytochrome_P450_monoxygenase"/>
</dbReference>
<feature type="transmembrane region" description="Helical" evidence="6">
    <location>
        <begin position="16"/>
        <end position="39"/>
    </location>
</feature>
<keyword evidence="6" id="KW-1133">Transmembrane helix</keyword>
<reference evidence="7 8" key="1">
    <citation type="submission" date="2019-10" db="EMBL/GenBank/DDBJ databases">
        <authorList>
            <person name="Palmer J.M."/>
        </authorList>
    </citation>
    <scope>NUCLEOTIDE SEQUENCE [LARGE SCALE GENOMIC DNA]</scope>
    <source>
        <strain evidence="7 8">TWF694</strain>
    </source>
</reference>
<dbReference type="GO" id="GO:0004497">
    <property type="term" value="F:monooxygenase activity"/>
    <property type="evidence" value="ECO:0007669"/>
    <property type="project" value="UniProtKB-KW"/>
</dbReference>
<name>A0AAV9XBX9_9PEZI</name>
<keyword evidence="5" id="KW-0560">Oxidoreductase</keyword>
<accession>A0AAV9XBX9</accession>
<dbReference type="SUPFAM" id="SSF48264">
    <property type="entry name" value="Cytochrome P450"/>
    <property type="match status" value="1"/>
</dbReference>